<protein>
    <submittedName>
        <fullName evidence="1">Uncharacterized protein</fullName>
    </submittedName>
</protein>
<name>K1RGZ4_MAGGI</name>
<reference evidence="1" key="1">
    <citation type="journal article" date="2012" name="Nature">
        <title>The oyster genome reveals stress adaptation and complexity of shell formation.</title>
        <authorList>
            <person name="Zhang G."/>
            <person name="Fang X."/>
            <person name="Guo X."/>
            <person name="Li L."/>
            <person name="Luo R."/>
            <person name="Xu F."/>
            <person name="Yang P."/>
            <person name="Zhang L."/>
            <person name="Wang X."/>
            <person name="Qi H."/>
            <person name="Xiong Z."/>
            <person name="Que H."/>
            <person name="Xie Y."/>
            <person name="Holland P.W."/>
            <person name="Paps J."/>
            <person name="Zhu Y."/>
            <person name="Wu F."/>
            <person name="Chen Y."/>
            <person name="Wang J."/>
            <person name="Peng C."/>
            <person name="Meng J."/>
            <person name="Yang L."/>
            <person name="Liu J."/>
            <person name="Wen B."/>
            <person name="Zhang N."/>
            <person name="Huang Z."/>
            <person name="Zhu Q."/>
            <person name="Feng Y."/>
            <person name="Mount A."/>
            <person name="Hedgecock D."/>
            <person name="Xu Z."/>
            <person name="Liu Y."/>
            <person name="Domazet-Loso T."/>
            <person name="Du Y."/>
            <person name="Sun X."/>
            <person name="Zhang S."/>
            <person name="Liu B."/>
            <person name="Cheng P."/>
            <person name="Jiang X."/>
            <person name="Li J."/>
            <person name="Fan D."/>
            <person name="Wang W."/>
            <person name="Fu W."/>
            <person name="Wang T."/>
            <person name="Wang B."/>
            <person name="Zhang J."/>
            <person name="Peng Z."/>
            <person name="Li Y."/>
            <person name="Li N."/>
            <person name="Wang J."/>
            <person name="Chen M."/>
            <person name="He Y."/>
            <person name="Tan F."/>
            <person name="Song X."/>
            <person name="Zheng Q."/>
            <person name="Huang R."/>
            <person name="Yang H."/>
            <person name="Du X."/>
            <person name="Chen L."/>
            <person name="Yang M."/>
            <person name="Gaffney P.M."/>
            <person name="Wang S."/>
            <person name="Luo L."/>
            <person name="She Z."/>
            <person name="Ming Y."/>
            <person name="Huang W."/>
            <person name="Zhang S."/>
            <person name="Huang B."/>
            <person name="Zhang Y."/>
            <person name="Qu T."/>
            <person name="Ni P."/>
            <person name="Miao G."/>
            <person name="Wang J."/>
            <person name="Wang Q."/>
            <person name="Steinberg C.E."/>
            <person name="Wang H."/>
            <person name="Li N."/>
            <person name="Qian L."/>
            <person name="Zhang G."/>
            <person name="Li Y."/>
            <person name="Yang H."/>
            <person name="Liu X."/>
            <person name="Wang J."/>
            <person name="Yin Y."/>
            <person name="Wang J."/>
        </authorList>
    </citation>
    <scope>NUCLEOTIDE SEQUENCE [LARGE SCALE GENOMIC DNA]</scope>
    <source>
        <strain evidence="1">05x7-T-G4-1.051#20</strain>
    </source>
</reference>
<dbReference type="InParanoid" id="K1RGZ4"/>
<dbReference type="EMBL" id="JH816405">
    <property type="protein sequence ID" value="EKC43034.1"/>
    <property type="molecule type" value="Genomic_DNA"/>
</dbReference>
<evidence type="ECO:0000313" key="1">
    <source>
        <dbReference type="EMBL" id="EKC43034.1"/>
    </source>
</evidence>
<dbReference type="AlphaFoldDB" id="K1RGZ4"/>
<sequence length="296" mass="33633">MPASQKSGEDLYDLDISLVSRVNRVSEARLNKYLTELQGKYDVIVRKLQKKIIETRRELELMQTERDKIAMKVVKKYNSRTTDEKEHVVSGGNLKKISASSTSTLASLPATSSATNFESASESLPLSNMSASIFESTLEPVYENAPTALIVRPHTLGNPYKLYQNQNQPKFGRNSKKGFRRLLELNERNVSRMERSFGADHRSRDNRRSSEHGEGSTFVTEIWKKNRCLSRGHMPSKELSVERVYKLGERGVEPRPKPPQTAGYEIMTTIRPVRLEPLSDRHRLKSGSHLSVMTVI</sequence>
<accession>K1RGZ4</accession>
<proteinExistence type="predicted"/>
<gene>
    <name evidence="1" type="ORF">CGI_10018018</name>
</gene>
<organism evidence="1">
    <name type="scientific">Magallana gigas</name>
    <name type="common">Pacific oyster</name>
    <name type="synonym">Crassostrea gigas</name>
    <dbReference type="NCBI Taxonomy" id="29159"/>
    <lineage>
        <taxon>Eukaryota</taxon>
        <taxon>Metazoa</taxon>
        <taxon>Spiralia</taxon>
        <taxon>Lophotrochozoa</taxon>
        <taxon>Mollusca</taxon>
        <taxon>Bivalvia</taxon>
        <taxon>Autobranchia</taxon>
        <taxon>Pteriomorphia</taxon>
        <taxon>Ostreida</taxon>
        <taxon>Ostreoidea</taxon>
        <taxon>Ostreidae</taxon>
        <taxon>Magallana</taxon>
    </lineage>
</organism>
<dbReference type="HOGENOM" id="CLU_940886_0_0_1"/>